<name>A7ST93_NEMVE</name>
<dbReference type="AlphaFoldDB" id="A7ST93"/>
<dbReference type="EMBL" id="DS469792">
    <property type="protein sequence ID" value="EDO33073.1"/>
    <property type="molecule type" value="Genomic_DNA"/>
</dbReference>
<feature type="region of interest" description="Disordered" evidence="1">
    <location>
        <begin position="256"/>
        <end position="306"/>
    </location>
</feature>
<reference evidence="2 3" key="1">
    <citation type="journal article" date="2007" name="Science">
        <title>Sea anemone genome reveals ancestral eumetazoan gene repertoire and genomic organization.</title>
        <authorList>
            <person name="Putnam N.H."/>
            <person name="Srivastava M."/>
            <person name="Hellsten U."/>
            <person name="Dirks B."/>
            <person name="Chapman J."/>
            <person name="Salamov A."/>
            <person name="Terry A."/>
            <person name="Shapiro H."/>
            <person name="Lindquist E."/>
            <person name="Kapitonov V.V."/>
            <person name="Jurka J."/>
            <person name="Genikhovich G."/>
            <person name="Grigoriev I.V."/>
            <person name="Lucas S.M."/>
            <person name="Steele R.E."/>
            <person name="Finnerty J.R."/>
            <person name="Technau U."/>
            <person name="Martindale M.Q."/>
            <person name="Rokhsar D.S."/>
        </authorList>
    </citation>
    <scope>NUCLEOTIDE SEQUENCE [LARGE SCALE GENOMIC DNA]</scope>
    <source>
        <strain evidence="3">CH2 X CH6</strain>
    </source>
</reference>
<evidence type="ECO:0000313" key="2">
    <source>
        <dbReference type="EMBL" id="EDO33073.1"/>
    </source>
</evidence>
<feature type="compositionally biased region" description="Polar residues" evidence="1">
    <location>
        <begin position="18"/>
        <end position="32"/>
    </location>
</feature>
<feature type="region of interest" description="Disordered" evidence="1">
    <location>
        <begin position="1"/>
        <end position="109"/>
    </location>
</feature>
<protein>
    <submittedName>
        <fullName evidence="2">Uncharacterized protein</fullName>
    </submittedName>
</protein>
<keyword evidence="3" id="KW-1185">Reference proteome</keyword>
<sequence>MAESKDKDHISARDSNKSSKYTSAKIPSSREQYSNEKYSEDHPRHTNHSNSLDRHPVVKTTSAYTSAMSTGSHSNRSTPVATNPSVSPAGSLQDVSPPSTPSSRPSVYDANVHTASPQLISLSPHPTQFTPTQSPQLLQQHLQRHMPAQVSYPVTQGTVSSTQLHNMQSSYTQYGLVNNGNQEHENCTAQPSISQQSQKNHYEVLAAQPALHPLQQATLLHQRQLTEAKHSTMPHHYASQSVSTQMSTSAIAWEDNRASNSGSPGLLPHTSATSKEQLPGLSGTHMPQISVQASSSPYGSLSSQPSPTVNLQALNKFVDKSLTNHVVGWVTEGAEKQIQRLSEEGSSNANDANKTIIEQFQLHSQLNLLELRLDLGTKRLASLKEVTKTLEFLLAESDKKSLT</sequence>
<dbReference type="HOGENOM" id="CLU_683907_0_0_1"/>
<accession>A7ST93</accession>
<dbReference type="KEGG" id="nve:5504233"/>
<evidence type="ECO:0000313" key="3">
    <source>
        <dbReference type="Proteomes" id="UP000001593"/>
    </source>
</evidence>
<feature type="compositionally biased region" description="Polar residues" evidence="1">
    <location>
        <begin position="59"/>
        <end position="94"/>
    </location>
</feature>
<feature type="compositionally biased region" description="Basic and acidic residues" evidence="1">
    <location>
        <begin position="33"/>
        <end position="44"/>
    </location>
</feature>
<dbReference type="InParanoid" id="A7ST93"/>
<organism evidence="2 3">
    <name type="scientific">Nematostella vectensis</name>
    <name type="common">Starlet sea anemone</name>
    <dbReference type="NCBI Taxonomy" id="45351"/>
    <lineage>
        <taxon>Eukaryota</taxon>
        <taxon>Metazoa</taxon>
        <taxon>Cnidaria</taxon>
        <taxon>Anthozoa</taxon>
        <taxon>Hexacorallia</taxon>
        <taxon>Actiniaria</taxon>
        <taxon>Edwardsiidae</taxon>
        <taxon>Nematostella</taxon>
    </lineage>
</organism>
<dbReference type="OrthoDB" id="10072039at2759"/>
<dbReference type="STRING" id="45351.A7ST93"/>
<feature type="compositionally biased region" description="Low complexity" evidence="1">
    <location>
        <begin position="294"/>
        <end position="306"/>
    </location>
</feature>
<gene>
    <name evidence="2" type="ORF">NEMVEDRAFT_v1g247266</name>
</gene>
<feature type="compositionally biased region" description="Basic and acidic residues" evidence="1">
    <location>
        <begin position="1"/>
        <end position="17"/>
    </location>
</feature>
<dbReference type="Proteomes" id="UP000001593">
    <property type="component" value="Unassembled WGS sequence"/>
</dbReference>
<proteinExistence type="predicted"/>
<evidence type="ECO:0000256" key="1">
    <source>
        <dbReference type="SAM" id="MobiDB-lite"/>
    </source>
</evidence>